<keyword evidence="2" id="KW-1185">Reference proteome</keyword>
<evidence type="ECO:0000313" key="1">
    <source>
        <dbReference type="EMBL" id="ABW01893.1"/>
    </source>
</evidence>
<sequence length="66" mass="7898">MGSMVKCPYCGYEGNFRLIKQWRFRFYIVKELECPKCHGVFNHYYGVNTQSNKVSEFVIRVKPKSR</sequence>
<dbReference type="EMBL" id="CP000852">
    <property type="protein sequence ID" value="ABW01893.1"/>
    <property type="molecule type" value="Genomic_DNA"/>
</dbReference>
<protein>
    <submittedName>
        <fullName evidence="1">Uncharacterized protein</fullName>
    </submittedName>
</protein>
<accession>A8MDN7</accession>
<dbReference type="AlphaFoldDB" id="A8MDN7"/>
<dbReference type="eggNOG" id="arCOG06985">
    <property type="taxonomic scope" value="Archaea"/>
</dbReference>
<reference evidence="1 2" key="1">
    <citation type="submission" date="2007-10" db="EMBL/GenBank/DDBJ databases">
        <title>Complete sequence of Caldivirga maquilingensis IC-167.</title>
        <authorList>
            <consortium name="US DOE Joint Genome Institute"/>
            <person name="Copeland A."/>
            <person name="Lucas S."/>
            <person name="Lapidus A."/>
            <person name="Barry K."/>
            <person name="Glavina del Rio T."/>
            <person name="Dalin E."/>
            <person name="Tice H."/>
            <person name="Pitluck S."/>
            <person name="Saunders E."/>
            <person name="Brettin T."/>
            <person name="Bruce D."/>
            <person name="Detter J.C."/>
            <person name="Han C."/>
            <person name="Schmutz J."/>
            <person name="Larimer F."/>
            <person name="Land M."/>
            <person name="Hauser L."/>
            <person name="Kyrpides N."/>
            <person name="Ivanova N."/>
            <person name="Biddle J.F."/>
            <person name="Zhang Z."/>
            <person name="Fitz-Gibbon S.T."/>
            <person name="Lowe T.M."/>
            <person name="Saltikov C."/>
            <person name="House C.H."/>
            <person name="Richardson P."/>
        </authorList>
    </citation>
    <scope>NUCLEOTIDE SEQUENCE [LARGE SCALE GENOMIC DNA]</scope>
    <source>
        <strain evidence="2">ATCC 700844 / DSM 13496 / JCM 10307 / IC-167</strain>
    </source>
</reference>
<proteinExistence type="predicted"/>
<organism evidence="1 2">
    <name type="scientific">Caldivirga maquilingensis (strain ATCC 700844 / DSM 13496 / JCM 10307 / IC-167)</name>
    <dbReference type="NCBI Taxonomy" id="397948"/>
    <lineage>
        <taxon>Archaea</taxon>
        <taxon>Thermoproteota</taxon>
        <taxon>Thermoprotei</taxon>
        <taxon>Thermoproteales</taxon>
        <taxon>Thermoproteaceae</taxon>
        <taxon>Caldivirga</taxon>
    </lineage>
</organism>
<dbReference type="KEGG" id="cma:Cmaq_1064"/>
<dbReference type="HOGENOM" id="CLU_192649_0_0_2"/>
<evidence type="ECO:0000313" key="2">
    <source>
        <dbReference type="Proteomes" id="UP000001137"/>
    </source>
</evidence>
<gene>
    <name evidence="1" type="ordered locus">Cmaq_1064</name>
</gene>
<dbReference type="Proteomes" id="UP000001137">
    <property type="component" value="Chromosome"/>
</dbReference>
<name>A8MDN7_CALMQ</name>